<evidence type="ECO:0000313" key="4">
    <source>
        <dbReference type="Proteomes" id="UP001515480"/>
    </source>
</evidence>
<dbReference type="PROSITE" id="PS50004">
    <property type="entry name" value="C2"/>
    <property type="match status" value="1"/>
</dbReference>
<dbReference type="Pfam" id="PF00168">
    <property type="entry name" value="C2"/>
    <property type="match status" value="1"/>
</dbReference>
<feature type="compositionally biased region" description="Basic residues" evidence="1">
    <location>
        <begin position="1"/>
        <end position="10"/>
    </location>
</feature>
<evidence type="ECO:0000256" key="1">
    <source>
        <dbReference type="SAM" id="MobiDB-lite"/>
    </source>
</evidence>
<keyword evidence="4" id="KW-1185">Reference proteome</keyword>
<feature type="region of interest" description="Disordered" evidence="1">
    <location>
        <begin position="1"/>
        <end position="38"/>
    </location>
</feature>
<dbReference type="Gene3D" id="2.60.40.150">
    <property type="entry name" value="C2 domain"/>
    <property type="match status" value="1"/>
</dbReference>
<reference evidence="3 4" key="1">
    <citation type="journal article" date="2024" name="Science">
        <title>Giant polyketide synthase enzymes in the biosynthesis of giant marine polyether toxins.</title>
        <authorList>
            <person name="Fallon T.R."/>
            <person name="Shende V.V."/>
            <person name="Wierzbicki I.H."/>
            <person name="Pendleton A.L."/>
            <person name="Watervoot N.F."/>
            <person name="Auber R.P."/>
            <person name="Gonzalez D.J."/>
            <person name="Wisecaver J.H."/>
            <person name="Moore B.S."/>
        </authorList>
    </citation>
    <scope>NUCLEOTIDE SEQUENCE [LARGE SCALE GENOMIC DNA]</scope>
    <source>
        <strain evidence="3 4">12B1</strain>
    </source>
</reference>
<organism evidence="3 4">
    <name type="scientific">Prymnesium parvum</name>
    <name type="common">Toxic golden alga</name>
    <dbReference type="NCBI Taxonomy" id="97485"/>
    <lineage>
        <taxon>Eukaryota</taxon>
        <taxon>Haptista</taxon>
        <taxon>Haptophyta</taxon>
        <taxon>Prymnesiophyceae</taxon>
        <taxon>Prymnesiales</taxon>
        <taxon>Prymnesiaceae</taxon>
        <taxon>Prymnesium</taxon>
    </lineage>
</organism>
<dbReference type="AlphaFoldDB" id="A0AB34INK6"/>
<accession>A0AB34INK6</accession>
<gene>
    <name evidence="3" type="ORF">AB1Y20_013218</name>
</gene>
<dbReference type="EMBL" id="JBGBPQ010000023">
    <property type="protein sequence ID" value="KAL1500563.1"/>
    <property type="molecule type" value="Genomic_DNA"/>
</dbReference>
<proteinExistence type="predicted"/>
<evidence type="ECO:0000313" key="3">
    <source>
        <dbReference type="EMBL" id="KAL1500563.1"/>
    </source>
</evidence>
<feature type="compositionally biased region" description="Polar residues" evidence="1">
    <location>
        <begin position="23"/>
        <end position="33"/>
    </location>
</feature>
<sequence length="215" mass="23965">MALRSFRRKGGAPLPPPPVLSHPGTSRTVTPRSGMTGVEQRLRSHGTLTVLIKSGKIVGGASMDVHLRVSIGRHEFHTTVAHHTAEPQWNEHLDFKGVLHEFMDSTLAINLWENKGRDHKRGQTSISLRGILDYSDHKDLDMKLSDGSMIKLSIKWEKDTDERLHSTPRRFINAPPGNAIPLSARRWDRTATFVHSPIAAPVNFASLKPTRSPQS</sequence>
<evidence type="ECO:0000259" key="2">
    <source>
        <dbReference type="PROSITE" id="PS50004"/>
    </source>
</evidence>
<dbReference type="SMART" id="SM00239">
    <property type="entry name" value="C2"/>
    <property type="match status" value="1"/>
</dbReference>
<dbReference type="InterPro" id="IPR035892">
    <property type="entry name" value="C2_domain_sf"/>
</dbReference>
<dbReference type="SUPFAM" id="SSF49562">
    <property type="entry name" value="C2 domain (Calcium/lipid-binding domain, CaLB)"/>
    <property type="match status" value="1"/>
</dbReference>
<feature type="domain" description="C2" evidence="2">
    <location>
        <begin position="29"/>
        <end position="142"/>
    </location>
</feature>
<protein>
    <recommendedName>
        <fullName evidence="2">C2 domain-containing protein</fullName>
    </recommendedName>
</protein>
<dbReference type="InterPro" id="IPR000008">
    <property type="entry name" value="C2_dom"/>
</dbReference>
<comment type="caution">
    <text evidence="3">The sequence shown here is derived from an EMBL/GenBank/DDBJ whole genome shotgun (WGS) entry which is preliminary data.</text>
</comment>
<name>A0AB34INK6_PRYPA</name>
<dbReference type="Proteomes" id="UP001515480">
    <property type="component" value="Unassembled WGS sequence"/>
</dbReference>